<dbReference type="CDD" id="cd00063">
    <property type="entry name" value="FN3"/>
    <property type="match status" value="1"/>
</dbReference>
<evidence type="ECO:0000256" key="1">
    <source>
        <dbReference type="ARBA" id="ARBA00022729"/>
    </source>
</evidence>
<keyword evidence="1 6" id="KW-0732">Signal</keyword>
<dbReference type="SUPFAM" id="SSF49265">
    <property type="entry name" value="Fibronectin type III"/>
    <property type="match status" value="1"/>
</dbReference>
<evidence type="ECO:0000256" key="3">
    <source>
        <dbReference type="ARBA" id="ARBA00023295"/>
    </source>
</evidence>
<evidence type="ECO:0000256" key="5">
    <source>
        <dbReference type="SAM" id="MobiDB-lite"/>
    </source>
</evidence>
<dbReference type="EMBL" id="JAMZEB010000001">
    <property type="protein sequence ID" value="MCP2353719.1"/>
    <property type="molecule type" value="Genomic_DNA"/>
</dbReference>
<evidence type="ECO:0000259" key="7">
    <source>
        <dbReference type="PROSITE" id="PS50853"/>
    </source>
</evidence>
<feature type="domain" description="Fibronectin type-III" evidence="7">
    <location>
        <begin position="233"/>
        <end position="330"/>
    </location>
</feature>
<dbReference type="GO" id="GO:0016798">
    <property type="term" value="F:hydrolase activity, acting on glycosyl bonds"/>
    <property type="evidence" value="ECO:0007669"/>
    <property type="project" value="UniProtKB-KW"/>
</dbReference>
<accession>A0A9X2GAC4</accession>
<dbReference type="InterPro" id="IPR003961">
    <property type="entry name" value="FN3_dom"/>
</dbReference>
<protein>
    <recommendedName>
        <fullName evidence="7">Fibronectin type-III domain-containing protein</fullName>
    </recommendedName>
</protein>
<dbReference type="SUPFAM" id="SSF49899">
    <property type="entry name" value="Concanavalin A-like lectins/glucanases"/>
    <property type="match status" value="2"/>
</dbReference>
<dbReference type="Gene3D" id="2.60.120.200">
    <property type="match status" value="2"/>
</dbReference>
<sequence>MYALRRIVTAVTLAAGVLAVPAMPASAHTLDPDLVAAYALEEGTGGTVHDVSGNGHNGTVQDPQWVAGKLGRALGLDRGEDGADRTVIVPDAPGLRTASAMTLEIWAKPGAEYQPCTFVSKKIEGDDVSFRLGSDSFQLRAGGVVWNQDYGTILPPEWFHIAAVYDGTTLRLYGNGSEAFSMPAAGDIDFGGGPLMIGGGDDSCPDGAVDEIRLYRRALSPEEIARDMSRAVAPDPLSPRDLVADVSSETAQLTWTAPAEEGDVTGYEIHRSVWDNFTPSDETKVATVTGLTYTEGCVDRGEYFYRVAALDSLQARHATDRVSAFITMPDCPPGMPSISVTPFRGWAEVRAGGSHDERGVTGIQIHRSTERDFEPTEETLITTMPDGQEYADYLSEGDDYYYRAVAVDTASHLSEPSPVESVRISAPADLGESLYGAFAFEEGSGTTVRDSSGKRHDGTLTNGTWVEGKHGKGLRLAPGTWAVAPSFNADGEVTIAAWVKRNSSVRDFGGFLSHRASGSDNGLVLSAGDWWGSSRAYMDKLHNSPAVGPNLPAHVWHHMAATYDGKYLTLYINGEPIIRNQPGASFYGSSQLSISGTLLYDYGLVVDDVRTYNAALTPRQIKSIVDTPVS</sequence>
<feature type="region of interest" description="Disordered" evidence="5">
    <location>
        <begin position="445"/>
        <end position="464"/>
    </location>
</feature>
<dbReference type="Pfam" id="PF13385">
    <property type="entry name" value="Laminin_G_3"/>
    <property type="match status" value="2"/>
</dbReference>
<keyword evidence="3" id="KW-0378">Hydrolase</keyword>
<dbReference type="InterPro" id="IPR013320">
    <property type="entry name" value="ConA-like_dom_sf"/>
</dbReference>
<gene>
    <name evidence="8" type="ORF">HD597_000739</name>
</gene>
<dbReference type="GO" id="GO:0000272">
    <property type="term" value="P:polysaccharide catabolic process"/>
    <property type="evidence" value="ECO:0007669"/>
    <property type="project" value="UniProtKB-KW"/>
</dbReference>
<reference evidence="8" key="1">
    <citation type="submission" date="2022-06" db="EMBL/GenBank/DDBJ databases">
        <title>Sequencing the genomes of 1000 actinobacteria strains.</title>
        <authorList>
            <person name="Klenk H.-P."/>
        </authorList>
    </citation>
    <scope>NUCLEOTIDE SEQUENCE</scope>
    <source>
        <strain evidence="8">DSM 46694</strain>
    </source>
</reference>
<comment type="caution">
    <text evidence="8">The sequence shown here is derived from an EMBL/GenBank/DDBJ whole genome shotgun (WGS) entry which is preliminary data.</text>
</comment>
<organism evidence="8 9">
    <name type="scientific">Nonomuraea thailandensis</name>
    <dbReference type="NCBI Taxonomy" id="1188745"/>
    <lineage>
        <taxon>Bacteria</taxon>
        <taxon>Bacillati</taxon>
        <taxon>Actinomycetota</taxon>
        <taxon>Actinomycetes</taxon>
        <taxon>Streptosporangiales</taxon>
        <taxon>Streptosporangiaceae</taxon>
        <taxon>Nonomuraea</taxon>
    </lineage>
</organism>
<dbReference type="InterPro" id="IPR013783">
    <property type="entry name" value="Ig-like_fold"/>
</dbReference>
<dbReference type="InterPro" id="IPR006558">
    <property type="entry name" value="LamG-like"/>
</dbReference>
<dbReference type="Gene3D" id="2.60.40.10">
    <property type="entry name" value="Immunoglobulins"/>
    <property type="match status" value="2"/>
</dbReference>
<evidence type="ECO:0000313" key="9">
    <source>
        <dbReference type="Proteomes" id="UP001139648"/>
    </source>
</evidence>
<keyword evidence="9" id="KW-1185">Reference proteome</keyword>
<feature type="signal peptide" evidence="6">
    <location>
        <begin position="1"/>
        <end position="27"/>
    </location>
</feature>
<dbReference type="AlphaFoldDB" id="A0A9X2GAC4"/>
<dbReference type="InterPro" id="IPR036116">
    <property type="entry name" value="FN3_sf"/>
</dbReference>
<dbReference type="SMART" id="SM00560">
    <property type="entry name" value="LamGL"/>
    <property type="match status" value="2"/>
</dbReference>
<dbReference type="PROSITE" id="PS50853">
    <property type="entry name" value="FN3"/>
    <property type="match status" value="1"/>
</dbReference>
<evidence type="ECO:0000256" key="4">
    <source>
        <dbReference type="ARBA" id="ARBA00023326"/>
    </source>
</evidence>
<name>A0A9X2GAC4_9ACTN</name>
<evidence type="ECO:0000256" key="6">
    <source>
        <dbReference type="SAM" id="SignalP"/>
    </source>
</evidence>
<keyword evidence="3" id="KW-0326">Glycosidase</keyword>
<feature type="chain" id="PRO_5040769129" description="Fibronectin type-III domain-containing protein" evidence="6">
    <location>
        <begin position="28"/>
        <end position="630"/>
    </location>
</feature>
<keyword evidence="4" id="KW-0624">Polysaccharide degradation</keyword>
<keyword evidence="2" id="KW-1015">Disulfide bond</keyword>
<dbReference type="Proteomes" id="UP001139648">
    <property type="component" value="Unassembled WGS sequence"/>
</dbReference>
<proteinExistence type="predicted"/>
<evidence type="ECO:0000313" key="8">
    <source>
        <dbReference type="EMBL" id="MCP2353719.1"/>
    </source>
</evidence>
<dbReference type="RefSeq" id="WP_253740230.1">
    <property type="nucleotide sequence ID" value="NZ_BAABKA010000038.1"/>
</dbReference>
<keyword evidence="4" id="KW-0119">Carbohydrate metabolism</keyword>
<evidence type="ECO:0000256" key="2">
    <source>
        <dbReference type="ARBA" id="ARBA00023157"/>
    </source>
</evidence>